<name>A0A4R3M475_9BURK</name>
<comment type="similarity">
    <text evidence="1">Belongs to the ABC transporter superfamily.</text>
</comment>
<evidence type="ECO:0000313" key="7">
    <source>
        <dbReference type="EMBL" id="TCT07393.1"/>
    </source>
</evidence>
<evidence type="ECO:0000256" key="1">
    <source>
        <dbReference type="ARBA" id="ARBA00005417"/>
    </source>
</evidence>
<evidence type="ECO:0000256" key="5">
    <source>
        <dbReference type="ARBA" id="ARBA00022840"/>
    </source>
</evidence>
<keyword evidence="3" id="KW-0472">Membrane</keyword>
<keyword evidence="2" id="KW-0813">Transport</keyword>
<proteinExistence type="inferred from homology"/>
<dbReference type="GO" id="GO:0005524">
    <property type="term" value="F:ATP binding"/>
    <property type="evidence" value="ECO:0007669"/>
    <property type="project" value="UniProtKB-KW"/>
</dbReference>
<dbReference type="Gene3D" id="3.40.50.300">
    <property type="entry name" value="P-loop containing nucleotide triphosphate hydrolases"/>
    <property type="match status" value="1"/>
</dbReference>
<protein>
    <submittedName>
        <fullName evidence="7">NitT/TauT family transport system ATP-binding protein</fullName>
    </submittedName>
</protein>
<keyword evidence="4" id="KW-0547">Nucleotide-binding</keyword>
<evidence type="ECO:0000259" key="6">
    <source>
        <dbReference type="PROSITE" id="PS50893"/>
    </source>
</evidence>
<sequence>MAEARGIWRWREFPFTSGANNLRLDRLNDKTGYARALKTGLPSPRTRHKKTPMTIETKEVVINFQDVVVELGGQKIYDRLSFEVNKGEFVCLLGPSGCGKSTSLRVMGGLLPITSGTVQIMGLDPSIAWSKIAYVFQSPRLVSWRNAMENVLLGIELRLGPGNKSAREQKALDLLALVGLSKEVKKYPSILSGGERQRVAIARALAVDPEIIFMDEPFSALDPTTRERMRVEIEQIWQKTGKTIVFVTHDIDEAVQLADRIILLTKKPTIVKENIPLPDARPRSLGLPALALHRNRLLQMFNSIESDSKT</sequence>
<keyword evidence="5 7" id="KW-0067">ATP-binding</keyword>
<dbReference type="InterPro" id="IPR017871">
    <property type="entry name" value="ABC_transporter-like_CS"/>
</dbReference>
<feature type="domain" description="ABC transporter" evidence="6">
    <location>
        <begin position="62"/>
        <end position="291"/>
    </location>
</feature>
<dbReference type="PANTHER" id="PTHR42788:SF13">
    <property type="entry name" value="ALIPHATIC SULFONATES IMPORT ATP-BINDING PROTEIN SSUB"/>
    <property type="match status" value="1"/>
</dbReference>
<evidence type="ECO:0000313" key="8">
    <source>
        <dbReference type="Proteomes" id="UP000295525"/>
    </source>
</evidence>
<dbReference type="PROSITE" id="PS00211">
    <property type="entry name" value="ABC_TRANSPORTER_1"/>
    <property type="match status" value="1"/>
</dbReference>
<dbReference type="PANTHER" id="PTHR42788">
    <property type="entry name" value="TAURINE IMPORT ATP-BINDING PROTEIN-RELATED"/>
    <property type="match status" value="1"/>
</dbReference>
<keyword evidence="8" id="KW-1185">Reference proteome</keyword>
<dbReference type="InterPro" id="IPR003593">
    <property type="entry name" value="AAA+_ATPase"/>
</dbReference>
<dbReference type="InterPro" id="IPR050166">
    <property type="entry name" value="ABC_transporter_ATP-bind"/>
</dbReference>
<evidence type="ECO:0000256" key="3">
    <source>
        <dbReference type="ARBA" id="ARBA00022475"/>
    </source>
</evidence>
<dbReference type="EMBL" id="SMAJ01000006">
    <property type="protein sequence ID" value="TCT07393.1"/>
    <property type="molecule type" value="Genomic_DNA"/>
</dbReference>
<dbReference type="GO" id="GO:0016887">
    <property type="term" value="F:ATP hydrolysis activity"/>
    <property type="evidence" value="ECO:0007669"/>
    <property type="project" value="InterPro"/>
</dbReference>
<dbReference type="InterPro" id="IPR003439">
    <property type="entry name" value="ABC_transporter-like_ATP-bd"/>
</dbReference>
<dbReference type="CDD" id="cd03293">
    <property type="entry name" value="ABC_NrtD_SsuB_transporters"/>
    <property type="match status" value="1"/>
</dbReference>
<dbReference type="Pfam" id="PF00005">
    <property type="entry name" value="ABC_tran"/>
    <property type="match status" value="1"/>
</dbReference>
<evidence type="ECO:0000256" key="2">
    <source>
        <dbReference type="ARBA" id="ARBA00022448"/>
    </source>
</evidence>
<comment type="caution">
    <text evidence="7">The sequence shown here is derived from an EMBL/GenBank/DDBJ whole genome shotgun (WGS) entry which is preliminary data.</text>
</comment>
<dbReference type="PROSITE" id="PS50893">
    <property type="entry name" value="ABC_TRANSPORTER_2"/>
    <property type="match status" value="1"/>
</dbReference>
<dbReference type="Proteomes" id="UP000295525">
    <property type="component" value="Unassembled WGS sequence"/>
</dbReference>
<dbReference type="SUPFAM" id="SSF52540">
    <property type="entry name" value="P-loop containing nucleoside triphosphate hydrolases"/>
    <property type="match status" value="1"/>
</dbReference>
<keyword evidence="3" id="KW-1003">Cell membrane</keyword>
<dbReference type="OrthoDB" id="9783039at2"/>
<dbReference type="InterPro" id="IPR027417">
    <property type="entry name" value="P-loop_NTPase"/>
</dbReference>
<gene>
    <name evidence="7" type="ORF">EDC26_106117</name>
</gene>
<reference evidence="7 8" key="1">
    <citation type="submission" date="2019-03" db="EMBL/GenBank/DDBJ databases">
        <title>Genomic Encyclopedia of Type Strains, Phase IV (KMG-IV): sequencing the most valuable type-strain genomes for metagenomic binning, comparative biology and taxonomic classification.</title>
        <authorList>
            <person name="Goeker M."/>
        </authorList>
    </citation>
    <scope>NUCLEOTIDE SEQUENCE [LARGE SCALE GENOMIC DNA]</scope>
    <source>
        <strain evidence="7 8">DSM 24591</strain>
    </source>
</reference>
<dbReference type="RefSeq" id="WP_132582138.1">
    <property type="nucleotide sequence ID" value="NZ_SMAJ01000006.1"/>
</dbReference>
<dbReference type="SMART" id="SM00382">
    <property type="entry name" value="AAA"/>
    <property type="match status" value="1"/>
</dbReference>
<dbReference type="AlphaFoldDB" id="A0A4R3M475"/>
<accession>A0A4R3M475</accession>
<evidence type="ECO:0000256" key="4">
    <source>
        <dbReference type="ARBA" id="ARBA00022741"/>
    </source>
</evidence>
<organism evidence="7 8">
    <name type="scientific">Paralcaligenes ureilyticus</name>
    <dbReference type="NCBI Taxonomy" id="627131"/>
    <lineage>
        <taxon>Bacteria</taxon>
        <taxon>Pseudomonadati</taxon>
        <taxon>Pseudomonadota</taxon>
        <taxon>Betaproteobacteria</taxon>
        <taxon>Burkholderiales</taxon>
        <taxon>Alcaligenaceae</taxon>
        <taxon>Paralcaligenes</taxon>
    </lineage>
</organism>